<proteinExistence type="predicted"/>
<sequence length="272" mass="29375">MTERILVTGAGGRIGTLLCPRMVRPGRLLRLYDRAPLEAGPGVETVTGDITDLAAMAEAMEGVDAVVHLAARSTEAAWEEILHTNIHGGYVVLEAARRAGVSRMVLASSNHAVGFHPRSAGTAPDYLFPRPDTYYGVSKVTLEALGSLYADRYGMDVVCLRIGYCGPHPLGRHGLATWLSPDDCADLVESCLSAPAPGFRVVWGVSDNTRRWWSLEEARSLGYEPRDDAEVFAPLWEKDVPAEELDPEGPTVGGNFCGPHLDADHLEQPDGT</sequence>
<feature type="compositionally biased region" description="Basic and acidic residues" evidence="1">
    <location>
        <begin position="261"/>
        <end position="272"/>
    </location>
</feature>
<evidence type="ECO:0000256" key="1">
    <source>
        <dbReference type="SAM" id="MobiDB-lite"/>
    </source>
</evidence>
<dbReference type="Proteomes" id="UP000265719">
    <property type="component" value="Chromosome"/>
</dbReference>
<feature type="domain" description="NAD-dependent epimerase/dehydratase" evidence="2">
    <location>
        <begin position="5"/>
        <end position="163"/>
    </location>
</feature>
<evidence type="ECO:0000259" key="2">
    <source>
        <dbReference type="Pfam" id="PF01370"/>
    </source>
</evidence>
<gene>
    <name evidence="3" type="ORF">NI17_003150</name>
</gene>
<dbReference type="AlphaFoldDB" id="A0AA97LYD9"/>
<dbReference type="EMBL" id="CP063196">
    <property type="protein sequence ID" value="UOE20256.1"/>
    <property type="molecule type" value="Genomic_DNA"/>
</dbReference>
<dbReference type="RefSeq" id="WP_068689561.1">
    <property type="nucleotide sequence ID" value="NZ_CP063196.1"/>
</dbReference>
<evidence type="ECO:0000313" key="4">
    <source>
        <dbReference type="Proteomes" id="UP000265719"/>
    </source>
</evidence>
<dbReference type="InterPro" id="IPR050177">
    <property type="entry name" value="Lipid_A_modif_metabolic_enz"/>
</dbReference>
<organism evidence="3 4">
    <name type="scientific">Thermobifida halotolerans</name>
    <dbReference type="NCBI Taxonomy" id="483545"/>
    <lineage>
        <taxon>Bacteria</taxon>
        <taxon>Bacillati</taxon>
        <taxon>Actinomycetota</taxon>
        <taxon>Actinomycetes</taxon>
        <taxon>Streptosporangiales</taxon>
        <taxon>Nocardiopsidaceae</taxon>
        <taxon>Thermobifida</taxon>
    </lineage>
</organism>
<dbReference type="KEGG" id="thao:NI17_003150"/>
<feature type="region of interest" description="Disordered" evidence="1">
    <location>
        <begin position="243"/>
        <end position="272"/>
    </location>
</feature>
<name>A0AA97LYD9_9ACTN</name>
<reference evidence="3" key="1">
    <citation type="submission" date="2020-10" db="EMBL/GenBank/DDBJ databases">
        <title>De novo genome project of the cellulose decomposer Thermobifida halotolerans type strain.</title>
        <authorList>
            <person name="Nagy I."/>
            <person name="Horvath B."/>
            <person name="Kukolya J."/>
            <person name="Nagy I."/>
            <person name="Orsini M."/>
        </authorList>
    </citation>
    <scope>NUCLEOTIDE SEQUENCE</scope>
    <source>
        <strain evidence="3">DSM 44931</strain>
    </source>
</reference>
<dbReference type="InterPro" id="IPR001509">
    <property type="entry name" value="Epimerase_deHydtase"/>
</dbReference>
<accession>A0AA97LYD9</accession>
<dbReference type="InterPro" id="IPR036291">
    <property type="entry name" value="NAD(P)-bd_dom_sf"/>
</dbReference>
<dbReference type="PANTHER" id="PTHR43245">
    <property type="entry name" value="BIFUNCTIONAL POLYMYXIN RESISTANCE PROTEIN ARNA"/>
    <property type="match status" value="1"/>
</dbReference>
<evidence type="ECO:0000313" key="3">
    <source>
        <dbReference type="EMBL" id="UOE20256.1"/>
    </source>
</evidence>
<dbReference type="Gene3D" id="3.40.50.720">
    <property type="entry name" value="NAD(P)-binding Rossmann-like Domain"/>
    <property type="match status" value="1"/>
</dbReference>
<protein>
    <submittedName>
        <fullName evidence="3">NAD(P)-dependent oxidoreductase</fullName>
    </submittedName>
</protein>
<dbReference type="Pfam" id="PF01370">
    <property type="entry name" value="Epimerase"/>
    <property type="match status" value="1"/>
</dbReference>
<dbReference type="PANTHER" id="PTHR43245:SF55">
    <property type="entry name" value="NAD(P)-BINDING DOMAIN-CONTAINING PROTEIN"/>
    <property type="match status" value="1"/>
</dbReference>
<keyword evidence="4" id="KW-1185">Reference proteome</keyword>
<dbReference type="SUPFAM" id="SSF51735">
    <property type="entry name" value="NAD(P)-binding Rossmann-fold domains"/>
    <property type="match status" value="1"/>
</dbReference>